<dbReference type="GO" id="GO:0022857">
    <property type="term" value="F:transmembrane transporter activity"/>
    <property type="evidence" value="ECO:0007669"/>
    <property type="project" value="InterPro"/>
</dbReference>
<comment type="caution">
    <text evidence="9">The sequence shown here is derived from an EMBL/GenBank/DDBJ whole genome shotgun (WGS) entry which is preliminary data.</text>
</comment>
<comment type="subcellular location">
    <subcellularLocation>
        <location evidence="1">Cell membrane</location>
        <topology evidence="1">Multi-pass membrane protein</topology>
    </subcellularLocation>
</comment>
<feature type="transmembrane region" description="Helical" evidence="7">
    <location>
        <begin position="406"/>
        <end position="427"/>
    </location>
</feature>
<dbReference type="PANTHER" id="PTHR42718:SF47">
    <property type="entry name" value="METHYL VIOLOGEN RESISTANCE PROTEIN SMVA"/>
    <property type="match status" value="1"/>
</dbReference>
<evidence type="ECO:0000256" key="4">
    <source>
        <dbReference type="ARBA" id="ARBA00022692"/>
    </source>
</evidence>
<evidence type="ECO:0000256" key="7">
    <source>
        <dbReference type="SAM" id="Phobius"/>
    </source>
</evidence>
<name>A0A6H9XC98_9CORY</name>
<keyword evidence="3" id="KW-1003">Cell membrane</keyword>
<feature type="transmembrane region" description="Helical" evidence="7">
    <location>
        <begin position="361"/>
        <end position="385"/>
    </location>
</feature>
<dbReference type="GeneID" id="84573711"/>
<evidence type="ECO:0000313" key="9">
    <source>
        <dbReference type="EMBL" id="SPW28478.1"/>
    </source>
</evidence>
<protein>
    <submittedName>
        <fullName evidence="9">Major facilitator superfamily permease</fullName>
    </submittedName>
</protein>
<feature type="transmembrane region" description="Helical" evidence="7">
    <location>
        <begin position="201"/>
        <end position="220"/>
    </location>
</feature>
<feature type="transmembrane region" description="Helical" evidence="7">
    <location>
        <begin position="165"/>
        <end position="189"/>
    </location>
</feature>
<evidence type="ECO:0000256" key="3">
    <source>
        <dbReference type="ARBA" id="ARBA00022475"/>
    </source>
</evidence>
<dbReference type="EMBL" id="UARK01000011">
    <property type="protein sequence ID" value="SPW28478.1"/>
    <property type="molecule type" value="Genomic_DNA"/>
</dbReference>
<evidence type="ECO:0000313" key="10">
    <source>
        <dbReference type="Proteomes" id="UP000249886"/>
    </source>
</evidence>
<dbReference type="Gene3D" id="1.20.1250.20">
    <property type="entry name" value="MFS general substrate transporter like domains"/>
    <property type="match status" value="1"/>
</dbReference>
<keyword evidence="6 7" id="KW-0472">Membrane</keyword>
<dbReference type="SUPFAM" id="SSF103473">
    <property type="entry name" value="MFS general substrate transporter"/>
    <property type="match status" value="1"/>
</dbReference>
<keyword evidence="5 7" id="KW-1133">Transmembrane helix</keyword>
<dbReference type="Proteomes" id="UP000249886">
    <property type="component" value="Unassembled WGS sequence"/>
</dbReference>
<gene>
    <name evidence="9" type="primary">qacA</name>
    <name evidence="9" type="ORF">NCTC10254_01423</name>
</gene>
<feature type="transmembrane region" description="Helical" evidence="7">
    <location>
        <begin position="226"/>
        <end position="247"/>
    </location>
</feature>
<dbReference type="InterPro" id="IPR011701">
    <property type="entry name" value="MFS"/>
</dbReference>
<dbReference type="RefSeq" id="WP_005524862.1">
    <property type="nucleotide sequence ID" value="NZ_CP050134.2"/>
</dbReference>
<proteinExistence type="predicted"/>
<dbReference type="PANTHER" id="PTHR42718">
    <property type="entry name" value="MAJOR FACILITATOR SUPERFAMILY MULTIDRUG TRANSPORTER MFSC"/>
    <property type="match status" value="1"/>
</dbReference>
<dbReference type="InterPro" id="IPR020846">
    <property type="entry name" value="MFS_dom"/>
</dbReference>
<feature type="transmembrane region" description="Helical" evidence="7">
    <location>
        <begin position="12"/>
        <end position="33"/>
    </location>
</feature>
<dbReference type="InterPro" id="IPR036259">
    <property type="entry name" value="MFS_trans_sf"/>
</dbReference>
<dbReference type="GO" id="GO:0005886">
    <property type="term" value="C:plasma membrane"/>
    <property type="evidence" value="ECO:0007669"/>
    <property type="project" value="UniProtKB-SubCell"/>
</dbReference>
<feature type="transmembrane region" description="Helical" evidence="7">
    <location>
        <begin position="447"/>
        <end position="478"/>
    </location>
</feature>
<feature type="transmembrane region" description="Helical" evidence="7">
    <location>
        <begin position="53"/>
        <end position="72"/>
    </location>
</feature>
<evidence type="ECO:0000256" key="1">
    <source>
        <dbReference type="ARBA" id="ARBA00004651"/>
    </source>
</evidence>
<evidence type="ECO:0000256" key="2">
    <source>
        <dbReference type="ARBA" id="ARBA00022448"/>
    </source>
</evidence>
<feature type="domain" description="Major facilitator superfamily (MFS) profile" evidence="8">
    <location>
        <begin position="15"/>
        <end position="483"/>
    </location>
</feature>
<accession>A0A6H9XC98</accession>
<feature type="transmembrane region" description="Helical" evidence="7">
    <location>
        <begin position="84"/>
        <end position="100"/>
    </location>
</feature>
<feature type="transmembrane region" description="Helical" evidence="7">
    <location>
        <begin position="334"/>
        <end position="355"/>
    </location>
</feature>
<feature type="transmembrane region" description="Helical" evidence="7">
    <location>
        <begin position="139"/>
        <end position="159"/>
    </location>
</feature>
<dbReference type="Pfam" id="PF07690">
    <property type="entry name" value="MFS_1"/>
    <property type="match status" value="1"/>
</dbReference>
<dbReference type="Gene3D" id="1.20.1720.10">
    <property type="entry name" value="Multidrug resistance protein D"/>
    <property type="match status" value="1"/>
</dbReference>
<evidence type="ECO:0000256" key="5">
    <source>
        <dbReference type="ARBA" id="ARBA00022989"/>
    </source>
</evidence>
<dbReference type="AlphaFoldDB" id="A0A6H9XC98"/>
<reference evidence="9 10" key="1">
    <citation type="submission" date="2018-06" db="EMBL/GenBank/DDBJ databases">
        <authorList>
            <consortium name="Pathogen Informatics"/>
            <person name="Doyle S."/>
        </authorList>
    </citation>
    <scope>NUCLEOTIDE SEQUENCE [LARGE SCALE GENOMIC DNA]</scope>
    <source>
        <strain evidence="9 10">NCTC10254</strain>
    </source>
</reference>
<keyword evidence="2" id="KW-0813">Transport</keyword>
<dbReference type="PROSITE" id="PS50850">
    <property type="entry name" value="MFS"/>
    <property type="match status" value="1"/>
</dbReference>
<evidence type="ECO:0000259" key="8">
    <source>
        <dbReference type="PROSITE" id="PS50850"/>
    </source>
</evidence>
<keyword evidence="4 7" id="KW-0812">Transmembrane</keyword>
<feature type="transmembrane region" description="Helical" evidence="7">
    <location>
        <begin position="303"/>
        <end position="327"/>
    </location>
</feature>
<evidence type="ECO:0000256" key="6">
    <source>
        <dbReference type="ARBA" id="ARBA00023136"/>
    </source>
</evidence>
<feature type="transmembrane region" description="Helical" evidence="7">
    <location>
        <begin position="106"/>
        <end position="127"/>
    </location>
</feature>
<feature type="transmembrane region" description="Helical" evidence="7">
    <location>
        <begin position="259"/>
        <end position="283"/>
    </location>
</feature>
<sequence length="490" mass="51169">MDVATTNKNSTRWVFLGVISLGLFMIGVDNSILYTALPTLKTSLHTTSLEALWIINMYPLVLSGLLLGTGTLGDKIGHRRMFEIGLSIFGVAALVAAFAPNPEILIAARALFGIGAATMMPATLSLLRTTFTNVQERNTAIGIWGATATLGAASGPVIGGLLLEHFWWGSVFLINLPVVIIAVIGTTTIAPPNAPNPERQWDFLSSFWAMVAMMGLVMIIKEATHSPIDLGIIGGATAALIGGGWLFARRQRFLAEPLLVLTVFQNKVFTAGVLSAGFAMFALSGTELLTTQRFQLGEGFTPLAAGLVTAAGAIAAIPTSVLGGIMLSRIGFRPLISGGFAIIAAGAALCMWAIGTDSLGLFIGSLIAAGAGAGLVMSVSSTAIIGSAHPRYSGMASAMEEVSYEFGTLLSVAVLGSLMQLFYSWFAPAQVADSFESGLANPQLFDAAYAAFNSGFTLVMLVVAAVSATVAGITAWLLHNNPKETDYAHE</sequence>
<organism evidence="9 10">
    <name type="scientific">Corynebacterium matruchotii</name>
    <dbReference type="NCBI Taxonomy" id="43768"/>
    <lineage>
        <taxon>Bacteria</taxon>
        <taxon>Bacillati</taxon>
        <taxon>Actinomycetota</taxon>
        <taxon>Actinomycetes</taxon>
        <taxon>Mycobacteriales</taxon>
        <taxon>Corynebacteriaceae</taxon>
        <taxon>Corynebacterium</taxon>
    </lineage>
</organism>
<dbReference type="CDD" id="cd17321">
    <property type="entry name" value="MFS_MMR_MDR_like"/>
    <property type="match status" value="1"/>
</dbReference>